<dbReference type="GO" id="GO:0003678">
    <property type="term" value="F:DNA helicase activity"/>
    <property type="evidence" value="ECO:0007669"/>
    <property type="project" value="InterPro"/>
</dbReference>
<dbReference type="GO" id="GO:0006260">
    <property type="term" value="P:DNA replication"/>
    <property type="evidence" value="ECO:0007669"/>
    <property type="project" value="InterPro"/>
</dbReference>
<dbReference type="InterPro" id="IPR027417">
    <property type="entry name" value="P-loop_NTPase"/>
</dbReference>
<evidence type="ECO:0000256" key="1">
    <source>
        <dbReference type="SAM" id="Coils"/>
    </source>
</evidence>
<evidence type="ECO:0000313" key="3">
    <source>
        <dbReference type="EMBL" id="CAB4151917.1"/>
    </source>
</evidence>
<gene>
    <name evidence="3" type="ORF">UFOVP587_41</name>
</gene>
<keyword evidence="3" id="KW-0347">Helicase</keyword>
<dbReference type="InterPro" id="IPR003593">
    <property type="entry name" value="AAA+_ATPase"/>
</dbReference>
<keyword evidence="3" id="KW-0547">Nucleotide-binding</keyword>
<keyword evidence="3" id="KW-0067">ATP-binding</keyword>
<dbReference type="Gene3D" id="3.40.50.300">
    <property type="entry name" value="P-loop containing nucleotide triphosphate hydrolases"/>
    <property type="match status" value="1"/>
</dbReference>
<keyword evidence="3" id="KW-0378">Hydrolase</keyword>
<dbReference type="GO" id="GO:0005524">
    <property type="term" value="F:ATP binding"/>
    <property type="evidence" value="ECO:0007669"/>
    <property type="project" value="InterPro"/>
</dbReference>
<reference evidence="3" key="1">
    <citation type="submission" date="2020-04" db="EMBL/GenBank/DDBJ databases">
        <authorList>
            <person name="Chiriac C."/>
            <person name="Salcher M."/>
            <person name="Ghai R."/>
            <person name="Kavagutti S V."/>
        </authorList>
    </citation>
    <scope>NUCLEOTIDE SEQUENCE</scope>
</reference>
<protein>
    <submittedName>
        <fullName evidence="3">DNA helicase, DnaB-like, C-terminal</fullName>
    </submittedName>
</protein>
<feature type="domain" description="AAA+ ATPase" evidence="2">
    <location>
        <begin position="70"/>
        <end position="280"/>
    </location>
</feature>
<name>A0A6J5N0S4_9CAUD</name>
<organism evidence="3">
    <name type="scientific">uncultured Caudovirales phage</name>
    <dbReference type="NCBI Taxonomy" id="2100421"/>
    <lineage>
        <taxon>Viruses</taxon>
        <taxon>Duplodnaviria</taxon>
        <taxon>Heunggongvirae</taxon>
        <taxon>Uroviricota</taxon>
        <taxon>Caudoviricetes</taxon>
        <taxon>Peduoviridae</taxon>
        <taxon>Maltschvirus</taxon>
        <taxon>Maltschvirus maltsch</taxon>
    </lineage>
</organism>
<feature type="coiled-coil region" evidence="1">
    <location>
        <begin position="256"/>
        <end position="283"/>
    </location>
</feature>
<dbReference type="SMART" id="SM00382">
    <property type="entry name" value="AAA"/>
    <property type="match status" value="1"/>
</dbReference>
<dbReference type="EMBL" id="LR796566">
    <property type="protein sequence ID" value="CAB4151917.1"/>
    <property type="molecule type" value="Genomic_DNA"/>
</dbReference>
<dbReference type="Pfam" id="PF03796">
    <property type="entry name" value="DnaB_C"/>
    <property type="match status" value="1"/>
</dbReference>
<proteinExistence type="predicted"/>
<dbReference type="SUPFAM" id="SSF52540">
    <property type="entry name" value="P-loop containing nucleoside triphosphate hydrolases"/>
    <property type="match status" value="1"/>
</dbReference>
<keyword evidence="1" id="KW-0175">Coiled coil</keyword>
<dbReference type="InterPro" id="IPR007694">
    <property type="entry name" value="DNA_helicase_DnaB-like_C"/>
</dbReference>
<sequence>MAPDFTERWNALGRGESISTPDVSNASKLKQHYEPLAKAADDFVHWAQNPNERVYLGFADIDNEMRGIAPSELCIINGYSHSGKTMLLMQILLANRDLPVVYFCPDEPRTLTLIKLTCIMHGINAHELETRVSDNDPEAIRLLRETANDSFPRLAVFDQMMSLNDMEQSLGEIRDMWGQPALLVFDYLDLLQGGGEDVPSKANTIKAFGKRHNIPMLVLHQSSRTSGADGKKQTISSGAYGGEQQATHIIGVRRKKFEIEGQIRDIEERLDKTQQTERLLERLDTLRYDQRIHQNTVTINLVKCKRPASKLLDDIDFEIEEGTGRLSRLPNGHIGTMSVVQQPEPEQLKMLDEDWI</sequence>
<accession>A0A6J5N0S4</accession>
<evidence type="ECO:0000259" key="2">
    <source>
        <dbReference type="SMART" id="SM00382"/>
    </source>
</evidence>